<evidence type="ECO:0000313" key="3">
    <source>
        <dbReference type="Proteomes" id="UP000466431"/>
    </source>
</evidence>
<sequence>MKVVVIGGTGLIGSRVVTKLNKQGHNAVAASPATGVDIVTGDGLAEVLAGAQVVVDVANSPSFEDGPAWDFFTTATANLLTAGEAAGVSHHVALSVVGTDCLLDSGYFRAKNAQEQLIKEAAVPFTIVRATQFFEFVGRIADSATDGDTVRITSALTQPMAADDVATAVARTAIGDPVRGTLEVGGPDRYPLDELVRMHLRAHNDTRRVITDPRAPYFGVVLDDHTLVPATAATVFPTHYADWLAASLSAAVA</sequence>
<evidence type="ECO:0000313" key="2">
    <source>
        <dbReference type="EMBL" id="BBY44465.1"/>
    </source>
</evidence>
<dbReference type="KEGG" id="mcee:MCEL_27600"/>
<reference evidence="2 3" key="1">
    <citation type="journal article" date="2019" name="Emerg. Microbes Infect.">
        <title>Comprehensive subspecies identification of 175 nontuberculous mycobacteria species based on 7547 genomic profiles.</title>
        <authorList>
            <person name="Matsumoto Y."/>
            <person name="Kinjo T."/>
            <person name="Motooka D."/>
            <person name="Nabeya D."/>
            <person name="Jung N."/>
            <person name="Uechi K."/>
            <person name="Horii T."/>
            <person name="Iida T."/>
            <person name="Fujita J."/>
            <person name="Nakamura S."/>
        </authorList>
    </citation>
    <scope>NUCLEOTIDE SEQUENCE [LARGE SCALE GENOMIC DNA]</scope>
    <source>
        <strain evidence="2 3">JCM 18439</strain>
    </source>
</reference>
<dbReference type="AlphaFoldDB" id="A0A1X0BTJ9"/>
<dbReference type="PANTHER" id="PTHR12126:SF11">
    <property type="entry name" value="NADH DEHYDROGENASE [UBIQUINONE] 1 ALPHA SUBCOMPLEX SUBUNIT 9, MITOCHONDRIAL"/>
    <property type="match status" value="1"/>
</dbReference>
<organism evidence="2 3">
    <name type="scientific">Mycolicibacterium celeriflavum</name>
    <name type="common">Mycobacterium celeriflavum</name>
    <dbReference type="NCBI Taxonomy" id="1249101"/>
    <lineage>
        <taxon>Bacteria</taxon>
        <taxon>Bacillati</taxon>
        <taxon>Actinomycetota</taxon>
        <taxon>Actinomycetes</taxon>
        <taxon>Mycobacteriales</taxon>
        <taxon>Mycobacteriaceae</taxon>
        <taxon>Mycolicibacterium</taxon>
    </lineage>
</organism>
<dbReference type="InterPro" id="IPR051207">
    <property type="entry name" value="ComplexI_NDUFA9_subunit"/>
</dbReference>
<evidence type="ECO:0000259" key="1">
    <source>
        <dbReference type="Pfam" id="PF13460"/>
    </source>
</evidence>
<dbReference type="Proteomes" id="UP000466431">
    <property type="component" value="Chromosome"/>
</dbReference>
<accession>A0A1X0BTJ9</accession>
<dbReference type="SUPFAM" id="SSF51735">
    <property type="entry name" value="NAD(P)-binding Rossmann-fold domains"/>
    <property type="match status" value="1"/>
</dbReference>
<dbReference type="EMBL" id="AP022591">
    <property type="protein sequence ID" value="BBY44465.1"/>
    <property type="molecule type" value="Genomic_DNA"/>
</dbReference>
<protein>
    <submittedName>
        <fullName evidence="2">LysR family transcriptional regulator</fullName>
    </submittedName>
</protein>
<dbReference type="InterPro" id="IPR036291">
    <property type="entry name" value="NAD(P)-bd_dom_sf"/>
</dbReference>
<dbReference type="OrthoDB" id="9771302at2"/>
<dbReference type="PANTHER" id="PTHR12126">
    <property type="entry name" value="NADH-UBIQUINONE OXIDOREDUCTASE 39 KDA SUBUNIT-RELATED"/>
    <property type="match status" value="1"/>
</dbReference>
<dbReference type="InterPro" id="IPR016040">
    <property type="entry name" value="NAD(P)-bd_dom"/>
</dbReference>
<dbReference type="Pfam" id="PF13460">
    <property type="entry name" value="NAD_binding_10"/>
    <property type="match status" value="1"/>
</dbReference>
<name>A0A1X0BTJ9_MYCCF</name>
<dbReference type="STRING" id="1249101.BST21_13600"/>
<dbReference type="GO" id="GO:0044877">
    <property type="term" value="F:protein-containing complex binding"/>
    <property type="evidence" value="ECO:0007669"/>
    <property type="project" value="TreeGrafter"/>
</dbReference>
<keyword evidence="3" id="KW-1185">Reference proteome</keyword>
<dbReference type="Gene3D" id="3.40.50.720">
    <property type="entry name" value="NAD(P)-binding Rossmann-like Domain"/>
    <property type="match status" value="1"/>
</dbReference>
<gene>
    <name evidence="2" type="ORF">MCEL_27600</name>
</gene>
<proteinExistence type="predicted"/>
<feature type="domain" description="NAD(P)-binding" evidence="1">
    <location>
        <begin position="7"/>
        <end position="170"/>
    </location>
</feature>
<dbReference type="RefSeq" id="WP_083003278.1">
    <property type="nucleotide sequence ID" value="NZ_AP022591.1"/>
</dbReference>